<organism evidence="4 5">
    <name type="scientific">Sphingobium yanoikuyae</name>
    <name type="common">Sphingomonas yanoikuyae</name>
    <dbReference type="NCBI Taxonomy" id="13690"/>
    <lineage>
        <taxon>Bacteria</taxon>
        <taxon>Pseudomonadati</taxon>
        <taxon>Pseudomonadota</taxon>
        <taxon>Alphaproteobacteria</taxon>
        <taxon>Sphingomonadales</taxon>
        <taxon>Sphingomonadaceae</taxon>
        <taxon>Sphingobium</taxon>
    </lineage>
</organism>
<keyword evidence="1" id="KW-1133">Transmembrane helix</keyword>
<protein>
    <submittedName>
        <fullName evidence="4">Conjugative signal peptidase TrhF</fullName>
    </submittedName>
    <submittedName>
        <fullName evidence="3">Type VI secretion protein</fullName>
    </submittedName>
</protein>
<dbReference type="AlphaFoldDB" id="A0A084E703"/>
<name>A0A084E703_SPHYA</name>
<geneLocation type="plasmid" evidence="6">
    <name>pses189</name>
</geneLocation>
<dbReference type="GO" id="GO:0004252">
    <property type="term" value="F:serine-type endopeptidase activity"/>
    <property type="evidence" value="ECO:0007669"/>
    <property type="project" value="InterPro"/>
</dbReference>
<dbReference type="RefSeq" id="WP_026109446.1">
    <property type="nucleotide sequence ID" value="NZ_CP020927.1"/>
</dbReference>
<proteinExistence type="predicted"/>
<dbReference type="InterPro" id="IPR019533">
    <property type="entry name" value="Peptidase_S26"/>
</dbReference>
<keyword evidence="3" id="KW-0614">Plasmid</keyword>
<dbReference type="EMBL" id="CP020927">
    <property type="protein sequence ID" value="ATP22040.1"/>
    <property type="molecule type" value="Genomic_DNA"/>
</dbReference>
<dbReference type="Pfam" id="PF10502">
    <property type="entry name" value="Peptidase_S26"/>
    <property type="match status" value="1"/>
</dbReference>
<feature type="domain" description="Peptidase S26" evidence="2">
    <location>
        <begin position="19"/>
        <end position="172"/>
    </location>
</feature>
<dbReference type="InterPro" id="IPR036286">
    <property type="entry name" value="LexA/Signal_pep-like_sf"/>
</dbReference>
<evidence type="ECO:0000259" key="2">
    <source>
        <dbReference type="Pfam" id="PF10502"/>
    </source>
</evidence>
<evidence type="ECO:0000313" key="3">
    <source>
        <dbReference type="EMBL" id="ATP22040.1"/>
    </source>
</evidence>
<keyword evidence="1" id="KW-0812">Transmembrane</keyword>
<evidence type="ECO:0000256" key="1">
    <source>
        <dbReference type="SAM" id="Phobius"/>
    </source>
</evidence>
<dbReference type="Gene3D" id="2.10.109.10">
    <property type="entry name" value="Umud Fragment, subunit A"/>
    <property type="match status" value="1"/>
</dbReference>
<dbReference type="SUPFAM" id="SSF51306">
    <property type="entry name" value="LexA/Signal peptidase"/>
    <property type="match status" value="1"/>
</dbReference>
<dbReference type="PATRIC" id="fig|13690.10.peg.5107"/>
<evidence type="ECO:0000313" key="6">
    <source>
        <dbReference type="Proteomes" id="UP000037029"/>
    </source>
</evidence>
<dbReference type="eggNOG" id="COG4959">
    <property type="taxonomic scope" value="Bacteria"/>
</dbReference>
<feature type="transmembrane region" description="Helical" evidence="1">
    <location>
        <begin position="16"/>
        <end position="36"/>
    </location>
</feature>
<reference evidence="3 6" key="2">
    <citation type="submission" date="2017-04" db="EMBL/GenBank/DDBJ databases">
        <title>Characterization, genome and methylation analysis of a phthalic acid esters degrading strain Sphingobium yanoikuyae SHJ.</title>
        <authorList>
            <person name="Feng L."/>
        </authorList>
    </citation>
    <scope>NUCLEOTIDE SEQUENCE [LARGE SCALE GENOMIC DNA]</scope>
    <source>
        <strain evidence="3 6">SHJ</strain>
        <plasmid evidence="6">Plasmid pses189</plasmid>
        <plasmid evidence="3">pSES189</plasmid>
    </source>
</reference>
<evidence type="ECO:0000313" key="4">
    <source>
        <dbReference type="EMBL" id="KEZ13745.1"/>
    </source>
</evidence>
<keyword evidence="1" id="KW-0472">Membrane</keyword>
<gene>
    <name evidence="3" type="ORF">BV87_26730</name>
    <name evidence="4" type="ORF">CP98_04940</name>
</gene>
<dbReference type="Proteomes" id="UP000037029">
    <property type="component" value="Plasmid pses189"/>
</dbReference>
<accession>A0A084E703</accession>
<geneLocation type="plasmid" evidence="3">
    <name>pSES189</name>
</geneLocation>
<dbReference type="EMBL" id="JGVR01000055">
    <property type="protein sequence ID" value="KEZ13745.1"/>
    <property type="molecule type" value="Genomic_DNA"/>
</dbReference>
<dbReference type="Proteomes" id="UP000028534">
    <property type="component" value="Unassembled WGS sequence"/>
</dbReference>
<sequence>MATASESPVRGRRSAGHLWILLGVFVTGSVVLTAIADWRAHHLFLVNATHSLPNWAFLIRRGALPERGEYVFFDPPHSALIKRHFGARPQMFGKIIYGMPGDIIAHDGSRVQVNGREVARMKAVTKLGEALTPGVTGAIPAGCYYAGTPHRDGFDSRYAEIGLVCRRQIIGVGTPVL</sequence>
<reference evidence="4 5" key="1">
    <citation type="submission" date="2014-03" db="EMBL/GenBank/DDBJ databases">
        <title>Genome sequence of Sphingobium yanoikuyae B1.</title>
        <authorList>
            <person name="Gan H.M."/>
            <person name="Gan H.Y."/>
            <person name="Savka M.A."/>
        </authorList>
    </citation>
    <scope>NUCLEOTIDE SEQUENCE [LARGE SCALE GENOMIC DNA]</scope>
    <source>
        <strain evidence="4 5">B1</strain>
    </source>
</reference>
<evidence type="ECO:0000313" key="5">
    <source>
        <dbReference type="Proteomes" id="UP000028534"/>
    </source>
</evidence>
<dbReference type="GO" id="GO:0006465">
    <property type="term" value="P:signal peptide processing"/>
    <property type="evidence" value="ECO:0007669"/>
    <property type="project" value="InterPro"/>
</dbReference>